<keyword evidence="8" id="KW-1185">Reference proteome</keyword>
<dbReference type="PANTHER" id="PTHR21231">
    <property type="entry name" value="XPA-BINDING PROTEIN 1-RELATED"/>
    <property type="match status" value="1"/>
</dbReference>
<feature type="region of interest" description="Disordered" evidence="6">
    <location>
        <begin position="598"/>
        <end position="634"/>
    </location>
</feature>
<evidence type="ECO:0000256" key="4">
    <source>
        <dbReference type="ARBA" id="ARBA00022801"/>
    </source>
</evidence>
<dbReference type="InterPro" id="IPR027417">
    <property type="entry name" value="P-loop_NTPase"/>
</dbReference>
<evidence type="ECO:0000256" key="5">
    <source>
        <dbReference type="ARBA" id="ARBA00023134"/>
    </source>
</evidence>
<evidence type="ECO:0000256" key="2">
    <source>
        <dbReference type="ARBA" id="ARBA00014587"/>
    </source>
</evidence>
<organism evidence="7 8">
    <name type="scientific">Rhizopus azygosporus</name>
    <name type="common">Rhizopus microsporus var. azygosporus</name>
    <dbReference type="NCBI Taxonomy" id="86630"/>
    <lineage>
        <taxon>Eukaryota</taxon>
        <taxon>Fungi</taxon>
        <taxon>Fungi incertae sedis</taxon>
        <taxon>Mucoromycota</taxon>
        <taxon>Mucoromycotina</taxon>
        <taxon>Mucoromycetes</taxon>
        <taxon>Mucorales</taxon>
        <taxon>Mucorineae</taxon>
        <taxon>Rhizopodaceae</taxon>
        <taxon>Rhizopus</taxon>
    </lineage>
</organism>
<accession>A0A367JLX4</accession>
<protein>
    <recommendedName>
        <fullName evidence="2">GPN-loop GTPase 3</fullName>
    </recommendedName>
</protein>
<feature type="compositionally biased region" description="Acidic residues" evidence="6">
    <location>
        <begin position="180"/>
        <end position="191"/>
    </location>
</feature>
<dbReference type="STRING" id="86630.A0A367JLX4"/>
<evidence type="ECO:0000256" key="1">
    <source>
        <dbReference type="ARBA" id="ARBA00005290"/>
    </source>
</evidence>
<sequence>MGPAGSGKSTYCATMMTHCQTAGRRVHLVNLDPAAESFEYEPTIDIRDLITLEDVMEELNYGPNGGLIYCLEFLVNNIDWLEEEIGDYEDDYLIFDCPGQIELYTHFPIMKRLCEALSRLNMSICGVYCLESQFIEDKSKYFSGVLSAMSAMVNLEIPHINVMTKMDLIEGDYGNKRASEEEEQDEDDEESAATQKRRRQRRRRRLLEKAMTERELDRYLEPDPLLIAEEAEVVYEGEEQPTARSLKFQALTQAIVQLIDDYSMVKFIPLNITDEDSIEYVLSHVDNSMQYGEDLEPKEPEDVPEYDVYCHNKYMEDDDDNTVLADILSLKISKENKRNSVTNWSKQRSPWLYQNKDKRQEQLQASLNQLQYLHQQQQTTNQNSLSSSSTRHEPPPSTRPTSAELWRAFIAHARGFRGANLTVFENAEAKAAVRDRHQDQLWVQSNEMNTVGSFTVISTPILPPTSSIYRVSLEKLPLMRLDSLIPLLTEALSRYGTVLHVGLYRDPPGHTKGNCPHLPQQRIKTCYSCGNPGYLIRERPKCNIATVSEKRARYDDPLPTVPMLSLSPTPIVSAISKSVHQSGIESSKMTANIQNNIEEDDADGPDYVPSDDQSESDESEHDSDVMSIDSQGRQDIEDDVRLLQSRLFCDVLNTALPTNLWP</sequence>
<dbReference type="Gene3D" id="3.40.50.300">
    <property type="entry name" value="P-loop containing nucleotide triphosphate hydrolases"/>
    <property type="match status" value="1"/>
</dbReference>
<comment type="caution">
    <text evidence="7">The sequence shown here is derived from an EMBL/GenBank/DDBJ whole genome shotgun (WGS) entry which is preliminary data.</text>
</comment>
<dbReference type="InterPro" id="IPR030228">
    <property type="entry name" value="Gpn3"/>
</dbReference>
<dbReference type="InterPro" id="IPR004130">
    <property type="entry name" value="Gpn"/>
</dbReference>
<keyword evidence="4" id="KW-0378">Hydrolase</keyword>
<reference evidence="7 8" key="1">
    <citation type="journal article" date="2018" name="G3 (Bethesda)">
        <title>Phylogenetic and Phylogenomic Definition of Rhizopus Species.</title>
        <authorList>
            <person name="Gryganskyi A.P."/>
            <person name="Golan J."/>
            <person name="Dolatabadi S."/>
            <person name="Mondo S."/>
            <person name="Robb S."/>
            <person name="Idnurm A."/>
            <person name="Muszewska A."/>
            <person name="Steczkiewicz K."/>
            <person name="Masonjones S."/>
            <person name="Liao H.L."/>
            <person name="Gajdeczka M.T."/>
            <person name="Anike F."/>
            <person name="Vuek A."/>
            <person name="Anishchenko I.M."/>
            <person name="Voigt K."/>
            <person name="de Hoog G.S."/>
            <person name="Smith M.E."/>
            <person name="Heitman J."/>
            <person name="Vilgalys R."/>
            <person name="Stajich J.E."/>
        </authorList>
    </citation>
    <scope>NUCLEOTIDE SEQUENCE [LARGE SCALE GENOMIC DNA]</scope>
    <source>
        <strain evidence="7 8">CBS 357.93</strain>
    </source>
</reference>
<evidence type="ECO:0000313" key="8">
    <source>
        <dbReference type="Proteomes" id="UP000252139"/>
    </source>
</evidence>
<keyword evidence="5" id="KW-0342">GTP-binding</keyword>
<feature type="compositionally biased region" description="Low complexity" evidence="6">
    <location>
        <begin position="375"/>
        <end position="389"/>
    </location>
</feature>
<evidence type="ECO:0000256" key="3">
    <source>
        <dbReference type="ARBA" id="ARBA00022741"/>
    </source>
</evidence>
<name>A0A367JLX4_RHIAZ</name>
<comment type="similarity">
    <text evidence="1">Belongs to the GPN-loop GTPase family.</text>
</comment>
<dbReference type="OrthoDB" id="5839at2759"/>
<gene>
    <name evidence="7" type="primary">FET5_1</name>
    <name evidence="7" type="ORF">CU097_001111</name>
</gene>
<evidence type="ECO:0000256" key="6">
    <source>
        <dbReference type="SAM" id="MobiDB-lite"/>
    </source>
</evidence>
<dbReference type="EMBL" id="PJQL01001043">
    <property type="protein sequence ID" value="RCH90944.1"/>
    <property type="molecule type" value="Genomic_DNA"/>
</dbReference>
<proteinExistence type="inferred from homology"/>
<dbReference type="CDD" id="cd17872">
    <property type="entry name" value="GPN3"/>
    <property type="match status" value="1"/>
</dbReference>
<feature type="region of interest" description="Disordered" evidence="6">
    <location>
        <begin position="176"/>
        <end position="200"/>
    </location>
</feature>
<feature type="region of interest" description="Disordered" evidence="6">
    <location>
        <begin position="375"/>
        <end position="401"/>
    </location>
</feature>
<dbReference type="GO" id="GO:0003924">
    <property type="term" value="F:GTPase activity"/>
    <property type="evidence" value="ECO:0007669"/>
    <property type="project" value="TreeGrafter"/>
</dbReference>
<feature type="compositionally biased region" description="Acidic residues" evidence="6">
    <location>
        <begin position="612"/>
        <end position="621"/>
    </location>
</feature>
<dbReference type="PANTHER" id="PTHR21231:SF7">
    <property type="entry name" value="GPN-LOOP GTPASE 3"/>
    <property type="match status" value="1"/>
</dbReference>
<keyword evidence="3" id="KW-0547">Nucleotide-binding</keyword>
<dbReference type="Proteomes" id="UP000252139">
    <property type="component" value="Unassembled WGS sequence"/>
</dbReference>
<evidence type="ECO:0000313" key="7">
    <source>
        <dbReference type="EMBL" id="RCH90944.1"/>
    </source>
</evidence>
<dbReference type="AlphaFoldDB" id="A0A367JLX4"/>
<dbReference type="GO" id="GO:0005525">
    <property type="term" value="F:GTP binding"/>
    <property type="evidence" value="ECO:0007669"/>
    <property type="project" value="UniProtKB-KW"/>
</dbReference>
<dbReference type="Pfam" id="PF03029">
    <property type="entry name" value="ATP_bind_1"/>
    <property type="match status" value="1"/>
</dbReference>
<dbReference type="SUPFAM" id="SSF52540">
    <property type="entry name" value="P-loop containing nucleoside triphosphate hydrolases"/>
    <property type="match status" value="1"/>
</dbReference>